<dbReference type="GO" id="GO:0006508">
    <property type="term" value="P:proteolysis"/>
    <property type="evidence" value="ECO:0007669"/>
    <property type="project" value="UniProtKB-KW"/>
</dbReference>
<evidence type="ECO:0000256" key="3">
    <source>
        <dbReference type="ARBA" id="ARBA00022670"/>
    </source>
</evidence>
<proteinExistence type="predicted"/>
<evidence type="ECO:0000256" key="6">
    <source>
        <dbReference type="ARBA" id="ARBA00022989"/>
    </source>
</evidence>
<dbReference type="GO" id="GO:0008233">
    <property type="term" value="F:peptidase activity"/>
    <property type="evidence" value="ECO:0007669"/>
    <property type="project" value="UniProtKB-KW"/>
</dbReference>
<dbReference type="NCBIfam" id="TIGR04178">
    <property type="entry name" value="exo_archaeo"/>
    <property type="match status" value="1"/>
</dbReference>
<keyword evidence="7 8" id="KW-0472">Membrane</keyword>
<organism evidence="9 10">
    <name type="scientific">Ruficoccus amylovorans</name>
    <dbReference type="NCBI Taxonomy" id="1804625"/>
    <lineage>
        <taxon>Bacteria</taxon>
        <taxon>Pseudomonadati</taxon>
        <taxon>Verrucomicrobiota</taxon>
        <taxon>Opitutia</taxon>
        <taxon>Puniceicoccales</taxon>
        <taxon>Cerasicoccaceae</taxon>
        <taxon>Ruficoccus</taxon>
    </lineage>
</organism>
<comment type="subcellular location">
    <subcellularLocation>
        <location evidence="1">Cell membrane</location>
        <topology evidence="1">Multi-pass membrane protein</topology>
    </subcellularLocation>
</comment>
<dbReference type="InterPro" id="IPR019127">
    <property type="entry name" value="Exosortase"/>
</dbReference>
<comment type="caution">
    <text evidence="9">The sequence shown here is derived from an EMBL/GenBank/DDBJ whole genome shotgun (WGS) entry which is preliminary data.</text>
</comment>
<name>A0A842HD53_9BACT</name>
<evidence type="ECO:0000313" key="9">
    <source>
        <dbReference type="EMBL" id="MBC2593988.1"/>
    </source>
</evidence>
<evidence type="ECO:0000256" key="8">
    <source>
        <dbReference type="SAM" id="Phobius"/>
    </source>
</evidence>
<dbReference type="InterPro" id="IPR026392">
    <property type="entry name" value="Exo/Archaeosortase_dom"/>
</dbReference>
<feature type="transmembrane region" description="Helical" evidence="8">
    <location>
        <begin position="88"/>
        <end position="107"/>
    </location>
</feature>
<feature type="transmembrane region" description="Helical" evidence="8">
    <location>
        <begin position="257"/>
        <end position="274"/>
    </location>
</feature>
<dbReference type="EMBL" id="JACHVB010000020">
    <property type="protein sequence ID" value="MBC2593988.1"/>
    <property type="molecule type" value="Genomic_DNA"/>
</dbReference>
<feature type="transmembrane region" description="Helical" evidence="8">
    <location>
        <begin position="114"/>
        <end position="134"/>
    </location>
</feature>
<evidence type="ECO:0000313" key="10">
    <source>
        <dbReference type="Proteomes" id="UP000546464"/>
    </source>
</evidence>
<gene>
    <name evidence="9" type="ORF">H5P28_06905</name>
</gene>
<evidence type="ECO:0000256" key="2">
    <source>
        <dbReference type="ARBA" id="ARBA00022475"/>
    </source>
</evidence>
<dbReference type="RefSeq" id="WP_185674973.1">
    <property type="nucleotide sequence ID" value="NZ_JACHVB010000020.1"/>
</dbReference>
<dbReference type="GO" id="GO:0005886">
    <property type="term" value="C:plasma membrane"/>
    <property type="evidence" value="ECO:0007669"/>
    <property type="project" value="UniProtKB-SubCell"/>
</dbReference>
<feature type="transmembrane region" description="Helical" evidence="8">
    <location>
        <begin position="212"/>
        <end position="237"/>
    </location>
</feature>
<sequence length="526" mass="59634">MFRTLLLLAAFAAVVGGPLVNLSHYWNHNPLYGFGWFALVLAGVLTVQRLDRLPRYRPDTNRLLAPLILLLLLLWVPLRTIQVGNPDWRVLDTLFLLSAIAVTLLLIDRLFGRGWARTLAFPLLFLLVALPWPVKVENAVTLHSLLSVGQTAQTLLGWFGYQVQASGYEIQTEFGISHLAEACSGIRSFHLALVGGLFLGAFLRLTLLRRVLLLILCAATAYLINVARVIALVSIMLHSHSQDTMTLWHDRIGWGSQLLFIGLMFAEAIFLSMFKWDRPRREVAGESGVIRQAMREAPRGHCFLLTAIILLAVGSHLAAEHWYRWHEQRASGMAYATGWKLVDQLPDPNIRERDIPLLVREQLAYEDARLYTWLDPNGALWQLMWLRFDGSTYSAFAHNIHQPETCLPSQNFSLVENCPPLVMEIDGERFSWQHQVYQRDNIVLQLFFNKTATGPLLVDGSERDWSALGRLRQAWQGYRISNAQVMHLSVFAPYSPEVAQTLAEGYLSRFIEEAVIPAQAHEDEPN</sequence>
<keyword evidence="4 8" id="KW-0812">Transmembrane</keyword>
<evidence type="ECO:0000256" key="7">
    <source>
        <dbReference type="ARBA" id="ARBA00023136"/>
    </source>
</evidence>
<accession>A0A842HD53</accession>
<dbReference type="Pfam" id="PF09721">
    <property type="entry name" value="Exosortase_EpsH"/>
    <property type="match status" value="1"/>
</dbReference>
<evidence type="ECO:0000256" key="1">
    <source>
        <dbReference type="ARBA" id="ARBA00004651"/>
    </source>
</evidence>
<keyword evidence="2" id="KW-1003">Cell membrane</keyword>
<feature type="transmembrane region" description="Helical" evidence="8">
    <location>
        <begin position="301"/>
        <end position="319"/>
    </location>
</feature>
<evidence type="ECO:0000256" key="5">
    <source>
        <dbReference type="ARBA" id="ARBA00022801"/>
    </source>
</evidence>
<feature type="transmembrane region" description="Helical" evidence="8">
    <location>
        <begin position="32"/>
        <end position="51"/>
    </location>
</feature>
<keyword evidence="10" id="KW-1185">Reference proteome</keyword>
<reference evidence="9 10" key="1">
    <citation type="submission" date="2020-07" db="EMBL/GenBank/DDBJ databases">
        <authorList>
            <person name="Feng X."/>
        </authorList>
    </citation>
    <scope>NUCLEOTIDE SEQUENCE [LARGE SCALE GENOMIC DNA]</scope>
    <source>
        <strain evidence="9 10">JCM31066</strain>
    </source>
</reference>
<keyword evidence="3" id="KW-0645">Protease</keyword>
<feature type="transmembrane region" description="Helical" evidence="8">
    <location>
        <begin position="63"/>
        <end position="82"/>
    </location>
</feature>
<protein>
    <submittedName>
        <fullName evidence="9">Exosortase/archaeosortase family protein</fullName>
    </submittedName>
</protein>
<keyword evidence="5" id="KW-0378">Hydrolase</keyword>
<dbReference type="AlphaFoldDB" id="A0A842HD53"/>
<evidence type="ECO:0000256" key="4">
    <source>
        <dbReference type="ARBA" id="ARBA00022692"/>
    </source>
</evidence>
<dbReference type="Proteomes" id="UP000546464">
    <property type="component" value="Unassembled WGS sequence"/>
</dbReference>
<feature type="transmembrane region" description="Helical" evidence="8">
    <location>
        <begin position="188"/>
        <end position="205"/>
    </location>
</feature>
<keyword evidence="6 8" id="KW-1133">Transmembrane helix</keyword>